<feature type="binding site" evidence="5">
    <location>
        <position position="124"/>
    </location>
    <ligand>
        <name>Mg(2+)</name>
        <dbReference type="ChEBI" id="CHEBI:18420"/>
        <label>1</label>
    </ligand>
</feature>
<dbReference type="GO" id="GO:0006284">
    <property type="term" value="P:base-excision repair"/>
    <property type="evidence" value="ECO:0007669"/>
    <property type="project" value="TreeGrafter"/>
</dbReference>
<keyword evidence="9" id="KW-1185">Reference proteome</keyword>
<dbReference type="Pfam" id="PF03372">
    <property type="entry name" value="Exo_endo_phos"/>
    <property type="match status" value="1"/>
</dbReference>
<feature type="binding site" evidence="5">
    <location>
        <position position="11"/>
    </location>
    <ligand>
        <name>Mg(2+)</name>
        <dbReference type="ChEBI" id="CHEBI:18420"/>
        <label>1</label>
    </ligand>
</feature>
<dbReference type="InterPro" id="IPR004808">
    <property type="entry name" value="AP_endonuc_1"/>
</dbReference>
<reference evidence="8 9" key="1">
    <citation type="submission" date="2020-07" db="EMBL/GenBank/DDBJ databases">
        <title>Comparative genomics of pyrophilous fungi reveals a link between fire events and developmental genes.</title>
        <authorList>
            <consortium name="DOE Joint Genome Institute"/>
            <person name="Steindorff A.S."/>
            <person name="Carver A."/>
            <person name="Calhoun S."/>
            <person name="Stillman K."/>
            <person name="Liu H."/>
            <person name="Lipzen A."/>
            <person name="Pangilinan J."/>
            <person name="Labutti K."/>
            <person name="Bruns T.D."/>
            <person name="Grigoriev I.V."/>
        </authorList>
    </citation>
    <scope>NUCLEOTIDE SEQUENCE [LARGE SCALE GENOMIC DNA]</scope>
    <source>
        <strain evidence="8 9">CBS 144469</strain>
    </source>
</reference>
<feature type="domain" description="Endonuclease/exonuclease/phosphatase" evidence="7">
    <location>
        <begin position="6"/>
        <end position="215"/>
    </location>
</feature>
<dbReference type="Proteomes" id="UP000521943">
    <property type="component" value="Unassembled WGS sequence"/>
</dbReference>
<dbReference type="PANTHER" id="PTHR22748">
    <property type="entry name" value="AP ENDONUCLEASE"/>
    <property type="match status" value="1"/>
</dbReference>
<keyword evidence="2 5" id="KW-0479">Metal-binding</keyword>
<evidence type="ECO:0000256" key="4">
    <source>
        <dbReference type="ARBA" id="ARBA00022842"/>
    </source>
</evidence>
<gene>
    <name evidence="8" type="ORF">DFP72DRAFT_1122817</name>
</gene>
<sequence length="314" mass="35640">MSSLSLLALQETHIVDSDIPLIEGHFRKLKVFANPDPSNQSSRNGTAFVLNVDKVRWAEVKHTIIIPGRASLLELPWQGSSTVNILNIYAPSGNARANTEFWSALLRQWTHNRSLPKVHILLGDFNVVESKYDRFPPKADPAEPIDALDRFKQHFHLMDGWRQVHGPSKPDFTFSMTNSVGRKQWSRLDRIYLQDSLIDQSCEWQTTHLGSLSDHYLVSAVFEPPGTPFVGKGRSTAPVFILDFPEAQRLLVKRAIQLDSDARRVLEEEITDDNKYAIQEVWSSFKRDLLNIATAFARERTSRIDSIGDCPYGS</sequence>
<keyword evidence="8" id="KW-0255">Endonuclease</keyword>
<dbReference type="GO" id="GO:0003906">
    <property type="term" value="F:DNA-(apurinic or apyrimidinic site) endonuclease activity"/>
    <property type="evidence" value="ECO:0007669"/>
    <property type="project" value="TreeGrafter"/>
</dbReference>
<dbReference type="GO" id="GO:0008311">
    <property type="term" value="F:double-stranded DNA 3'-5' DNA exonuclease activity"/>
    <property type="evidence" value="ECO:0007669"/>
    <property type="project" value="TreeGrafter"/>
</dbReference>
<protein>
    <submittedName>
        <fullName evidence="8">Endonuclease/exonuclease/phosphatase</fullName>
    </submittedName>
</protein>
<evidence type="ECO:0000256" key="2">
    <source>
        <dbReference type="ARBA" id="ARBA00022723"/>
    </source>
</evidence>
<dbReference type="AlphaFoldDB" id="A0A8H6HZI7"/>
<dbReference type="PANTHER" id="PTHR22748:SF6">
    <property type="entry name" value="DNA-(APURINIC OR APYRIMIDINIC SITE) ENDONUCLEASE"/>
    <property type="match status" value="1"/>
</dbReference>
<comment type="similarity">
    <text evidence="1">Belongs to the DNA repair enzymes AP/ExoA family.</text>
</comment>
<feature type="binding site" evidence="5">
    <location>
        <position position="126"/>
    </location>
    <ligand>
        <name>Mg(2+)</name>
        <dbReference type="ChEBI" id="CHEBI:18420"/>
        <label>1</label>
    </ligand>
</feature>
<evidence type="ECO:0000259" key="7">
    <source>
        <dbReference type="Pfam" id="PF03372"/>
    </source>
</evidence>
<accession>A0A8H6HZI7</accession>
<dbReference type="EMBL" id="JACGCI010000031">
    <property type="protein sequence ID" value="KAF6755142.1"/>
    <property type="molecule type" value="Genomic_DNA"/>
</dbReference>
<evidence type="ECO:0000313" key="8">
    <source>
        <dbReference type="EMBL" id="KAF6755142.1"/>
    </source>
</evidence>
<comment type="caution">
    <text evidence="8">The sequence shown here is derived from an EMBL/GenBank/DDBJ whole genome shotgun (WGS) entry which is preliminary data.</text>
</comment>
<organism evidence="8 9">
    <name type="scientific">Ephemerocybe angulata</name>
    <dbReference type="NCBI Taxonomy" id="980116"/>
    <lineage>
        <taxon>Eukaryota</taxon>
        <taxon>Fungi</taxon>
        <taxon>Dikarya</taxon>
        <taxon>Basidiomycota</taxon>
        <taxon>Agaricomycotina</taxon>
        <taxon>Agaricomycetes</taxon>
        <taxon>Agaricomycetidae</taxon>
        <taxon>Agaricales</taxon>
        <taxon>Agaricineae</taxon>
        <taxon>Psathyrellaceae</taxon>
        <taxon>Ephemerocybe</taxon>
    </lineage>
</organism>
<keyword evidence="3" id="KW-0378">Hydrolase</keyword>
<evidence type="ECO:0000313" key="9">
    <source>
        <dbReference type="Proteomes" id="UP000521943"/>
    </source>
</evidence>
<name>A0A8H6HZI7_9AGAR</name>
<keyword evidence="8" id="KW-0540">Nuclease</keyword>
<evidence type="ECO:0000256" key="6">
    <source>
        <dbReference type="PIRSR" id="PIRSR604808-3"/>
    </source>
</evidence>
<evidence type="ECO:0000256" key="3">
    <source>
        <dbReference type="ARBA" id="ARBA00022801"/>
    </source>
</evidence>
<keyword evidence="4 5" id="KW-0460">Magnesium</keyword>
<dbReference type="GO" id="GO:0005634">
    <property type="term" value="C:nucleus"/>
    <property type="evidence" value="ECO:0007669"/>
    <property type="project" value="TreeGrafter"/>
</dbReference>
<dbReference type="InterPro" id="IPR036691">
    <property type="entry name" value="Endo/exonu/phosph_ase_sf"/>
</dbReference>
<keyword evidence="8" id="KW-0269">Exonuclease</keyword>
<dbReference type="Gene3D" id="3.60.10.10">
    <property type="entry name" value="Endonuclease/exonuclease/phosphatase"/>
    <property type="match status" value="1"/>
</dbReference>
<feature type="site" description="Transition state stabilizer" evidence="6">
    <location>
        <position position="126"/>
    </location>
</feature>
<proteinExistence type="inferred from homology"/>
<feature type="site" description="Important for catalytic activity" evidence="6">
    <location>
        <position position="189"/>
    </location>
</feature>
<comment type="cofactor">
    <cofactor evidence="5">
        <name>Mg(2+)</name>
        <dbReference type="ChEBI" id="CHEBI:18420"/>
    </cofactor>
    <cofactor evidence="5">
        <name>Mn(2+)</name>
        <dbReference type="ChEBI" id="CHEBI:29035"/>
    </cofactor>
    <text evidence="5">Probably binds two magnesium or manganese ions per subunit.</text>
</comment>
<evidence type="ECO:0000256" key="1">
    <source>
        <dbReference type="ARBA" id="ARBA00007092"/>
    </source>
</evidence>
<dbReference type="InterPro" id="IPR005135">
    <property type="entry name" value="Endo/exonuclease/phosphatase"/>
</dbReference>
<dbReference type="OrthoDB" id="416119at2759"/>
<dbReference type="GO" id="GO:0008081">
    <property type="term" value="F:phosphoric diester hydrolase activity"/>
    <property type="evidence" value="ECO:0007669"/>
    <property type="project" value="TreeGrafter"/>
</dbReference>
<dbReference type="SUPFAM" id="SSF56219">
    <property type="entry name" value="DNase I-like"/>
    <property type="match status" value="1"/>
</dbReference>
<evidence type="ECO:0000256" key="5">
    <source>
        <dbReference type="PIRSR" id="PIRSR604808-2"/>
    </source>
</evidence>
<dbReference type="GO" id="GO:0046872">
    <property type="term" value="F:metal ion binding"/>
    <property type="evidence" value="ECO:0007669"/>
    <property type="project" value="UniProtKB-KW"/>
</dbReference>
<keyword evidence="5" id="KW-0464">Manganese</keyword>